<dbReference type="InterPro" id="IPR028098">
    <property type="entry name" value="Glyco_trans_4-like_N"/>
</dbReference>
<organism evidence="5 6">
    <name type="scientific">Stratiformator vulcanicus</name>
    <dbReference type="NCBI Taxonomy" id="2527980"/>
    <lineage>
        <taxon>Bacteria</taxon>
        <taxon>Pseudomonadati</taxon>
        <taxon>Planctomycetota</taxon>
        <taxon>Planctomycetia</taxon>
        <taxon>Planctomycetales</taxon>
        <taxon>Planctomycetaceae</taxon>
        <taxon>Stratiformator</taxon>
    </lineage>
</organism>
<dbReference type="Pfam" id="PF00534">
    <property type="entry name" value="Glycos_transf_1"/>
    <property type="match status" value="1"/>
</dbReference>
<reference evidence="5 6" key="1">
    <citation type="submission" date="2019-02" db="EMBL/GenBank/DDBJ databases">
        <title>Deep-cultivation of Planctomycetes and their phenomic and genomic characterization uncovers novel biology.</title>
        <authorList>
            <person name="Wiegand S."/>
            <person name="Jogler M."/>
            <person name="Boedeker C."/>
            <person name="Pinto D."/>
            <person name="Vollmers J."/>
            <person name="Rivas-Marin E."/>
            <person name="Kohn T."/>
            <person name="Peeters S.H."/>
            <person name="Heuer A."/>
            <person name="Rast P."/>
            <person name="Oberbeckmann S."/>
            <person name="Bunk B."/>
            <person name="Jeske O."/>
            <person name="Meyerdierks A."/>
            <person name="Storesund J.E."/>
            <person name="Kallscheuer N."/>
            <person name="Luecker S."/>
            <person name="Lage O.M."/>
            <person name="Pohl T."/>
            <person name="Merkel B.J."/>
            <person name="Hornburger P."/>
            <person name="Mueller R.-W."/>
            <person name="Bruemmer F."/>
            <person name="Labrenz M."/>
            <person name="Spormann A.M."/>
            <person name="Op den Camp H."/>
            <person name="Overmann J."/>
            <person name="Amann R."/>
            <person name="Jetten M.S.M."/>
            <person name="Mascher T."/>
            <person name="Medema M.H."/>
            <person name="Devos D.P."/>
            <person name="Kaster A.-K."/>
            <person name="Ovreas L."/>
            <person name="Rohde M."/>
            <person name="Galperin M.Y."/>
            <person name="Jogler C."/>
        </authorList>
    </citation>
    <scope>NUCLEOTIDE SEQUENCE [LARGE SCALE GENOMIC DNA]</scope>
    <source>
        <strain evidence="5 6">Pan189</strain>
    </source>
</reference>
<proteinExistence type="predicted"/>
<evidence type="ECO:0000259" key="4">
    <source>
        <dbReference type="Pfam" id="PF13439"/>
    </source>
</evidence>
<dbReference type="Gene3D" id="3.40.50.2000">
    <property type="entry name" value="Glycogen Phosphorylase B"/>
    <property type="match status" value="2"/>
</dbReference>
<dbReference type="KEGG" id="svp:Pan189_29870"/>
<accession>A0A517R3X4</accession>
<dbReference type="PANTHER" id="PTHR12526:SF510">
    <property type="entry name" value="D-INOSITOL 3-PHOSPHATE GLYCOSYLTRANSFERASE"/>
    <property type="match status" value="1"/>
</dbReference>
<evidence type="ECO:0000259" key="3">
    <source>
        <dbReference type="Pfam" id="PF00534"/>
    </source>
</evidence>
<dbReference type="RefSeq" id="WP_310820517.1">
    <property type="nucleotide sequence ID" value="NZ_CP036268.1"/>
</dbReference>
<dbReference type="EC" id="2.4.1.246" evidence="5"/>
<dbReference type="PANTHER" id="PTHR12526">
    <property type="entry name" value="GLYCOSYLTRANSFERASE"/>
    <property type="match status" value="1"/>
</dbReference>
<feature type="domain" description="Glycosyltransferase subfamily 4-like N-terminal" evidence="4">
    <location>
        <begin position="31"/>
        <end position="215"/>
    </location>
</feature>
<dbReference type="AlphaFoldDB" id="A0A517R3X4"/>
<evidence type="ECO:0000256" key="1">
    <source>
        <dbReference type="ARBA" id="ARBA00022676"/>
    </source>
</evidence>
<evidence type="ECO:0000256" key="2">
    <source>
        <dbReference type="ARBA" id="ARBA00022679"/>
    </source>
</evidence>
<keyword evidence="2 5" id="KW-0808">Transferase</keyword>
<dbReference type="Pfam" id="PF13439">
    <property type="entry name" value="Glyco_transf_4"/>
    <property type="match status" value="1"/>
</dbReference>
<keyword evidence="6" id="KW-1185">Reference proteome</keyword>
<sequence length="464" mass="51859">MAAARPTKRIMMISTHGYVAAEPEFGKPDTGGQVVYVLELSRHLARLGYKVDILTRRFDKQKQIEKIDDRVRVIRIPCGGKKFIEKEVLCDDIPEWVENATEYIQNKKLNYAFINSHYWDAGLAGQGLANRLDIPHLFTPHSIGAWKRENMDGEPEELEKKYNFDRRIREEKVIFDECDVVIATTGQQRYVLLGGDYDVPEEKVRVIPPGYDDTRFYPVSNATKSALKKELDAEGPIVLALGRLARNKGYDLLVDAMPAVFERVPEARLLLAVGSNELNEMEEGLMQELKEKAADLGISDRVIFRGYVPDELLADYYRIADVFTLCSRYEPFGMTAVEAMACGTPTVVTTEGGLWPLLTWGVDALYANPFDPPAYGHAIANILQFPRVHDQLAKYGSQTARARFTWTGISQSILHLLNGINQPAASARKTGPELATSPVGGMHPPGEDQFAATTPLMEAQLGIR</sequence>
<name>A0A517R3X4_9PLAN</name>
<evidence type="ECO:0000313" key="5">
    <source>
        <dbReference type="EMBL" id="QDT38592.1"/>
    </source>
</evidence>
<keyword evidence="1 5" id="KW-0328">Glycosyltransferase</keyword>
<dbReference type="EMBL" id="CP036268">
    <property type="protein sequence ID" value="QDT38592.1"/>
    <property type="molecule type" value="Genomic_DNA"/>
</dbReference>
<feature type="domain" description="Glycosyl transferase family 1" evidence="3">
    <location>
        <begin position="228"/>
        <end position="397"/>
    </location>
</feature>
<evidence type="ECO:0000313" key="6">
    <source>
        <dbReference type="Proteomes" id="UP000317318"/>
    </source>
</evidence>
<dbReference type="Proteomes" id="UP000317318">
    <property type="component" value="Chromosome"/>
</dbReference>
<protein>
    <submittedName>
        <fullName evidence="5">Mannosylfructose-phosphate synthase</fullName>
        <ecNumber evidence="5">2.4.1.246</ecNumber>
    </submittedName>
</protein>
<dbReference type="GO" id="GO:0103011">
    <property type="term" value="F:mannosylfructose-phosphate synthase activity"/>
    <property type="evidence" value="ECO:0007669"/>
    <property type="project" value="UniProtKB-EC"/>
</dbReference>
<dbReference type="SUPFAM" id="SSF53756">
    <property type="entry name" value="UDP-Glycosyltransferase/glycogen phosphorylase"/>
    <property type="match status" value="1"/>
</dbReference>
<dbReference type="InterPro" id="IPR001296">
    <property type="entry name" value="Glyco_trans_1"/>
</dbReference>
<gene>
    <name evidence="5" type="primary">mfpsA</name>
    <name evidence="5" type="ORF">Pan189_29870</name>
</gene>